<dbReference type="Pfam" id="PF02838">
    <property type="entry name" value="Glyco_hydro_20b"/>
    <property type="match status" value="1"/>
</dbReference>
<keyword evidence="5" id="KW-0326">Glycosidase</keyword>
<dbReference type="EC" id="3.2.1.52" evidence="3"/>
<dbReference type="Gene3D" id="3.20.20.80">
    <property type="entry name" value="Glycosidases"/>
    <property type="match status" value="1"/>
</dbReference>
<dbReference type="GO" id="GO:0004563">
    <property type="term" value="F:beta-N-acetylhexosaminidase activity"/>
    <property type="evidence" value="ECO:0007669"/>
    <property type="project" value="UniProtKB-EC"/>
</dbReference>
<dbReference type="InterPro" id="IPR015883">
    <property type="entry name" value="Glyco_hydro_20_cat"/>
</dbReference>
<evidence type="ECO:0000313" key="9">
    <source>
        <dbReference type="EMBL" id="MYR34188.1"/>
    </source>
</evidence>
<evidence type="ECO:0000256" key="5">
    <source>
        <dbReference type="ARBA" id="ARBA00023295"/>
    </source>
</evidence>
<evidence type="ECO:0000256" key="4">
    <source>
        <dbReference type="ARBA" id="ARBA00022801"/>
    </source>
</evidence>
<dbReference type="EMBL" id="WWHY01000001">
    <property type="protein sequence ID" value="MYR34188.1"/>
    <property type="molecule type" value="Genomic_DNA"/>
</dbReference>
<dbReference type="Proteomes" id="UP000467124">
    <property type="component" value="Unassembled WGS sequence"/>
</dbReference>
<evidence type="ECO:0000256" key="6">
    <source>
        <dbReference type="PIRSR" id="PIRSR625705-1"/>
    </source>
</evidence>
<proteinExistence type="inferred from homology"/>
<dbReference type="Pfam" id="PF00728">
    <property type="entry name" value="Glyco_hydro_20"/>
    <property type="match status" value="1"/>
</dbReference>
<comment type="caution">
    <text evidence="9">The sequence shown here is derived from an EMBL/GenBank/DDBJ whole genome shotgun (WGS) entry which is preliminary data.</text>
</comment>
<dbReference type="InterPro" id="IPR015882">
    <property type="entry name" value="HEX_bac_N"/>
</dbReference>
<feature type="active site" description="Proton donor" evidence="6">
    <location>
        <position position="317"/>
    </location>
</feature>
<evidence type="ECO:0000259" key="7">
    <source>
        <dbReference type="Pfam" id="PF00728"/>
    </source>
</evidence>
<dbReference type="Gene3D" id="3.30.379.10">
    <property type="entry name" value="Chitobiase/beta-hexosaminidase domain 2-like"/>
    <property type="match status" value="1"/>
</dbReference>
<evidence type="ECO:0000313" key="10">
    <source>
        <dbReference type="Proteomes" id="UP000467124"/>
    </source>
</evidence>
<dbReference type="GeneID" id="91390062"/>
<dbReference type="GO" id="GO:0005975">
    <property type="term" value="P:carbohydrate metabolic process"/>
    <property type="evidence" value="ECO:0007669"/>
    <property type="project" value="InterPro"/>
</dbReference>
<comment type="similarity">
    <text evidence="2">Belongs to the glycosyl hydrolase 20 family.</text>
</comment>
<gene>
    <name evidence="9" type="ORF">GTW20_18500</name>
</gene>
<dbReference type="PANTHER" id="PTHR22600">
    <property type="entry name" value="BETA-HEXOSAMINIDASE"/>
    <property type="match status" value="1"/>
</dbReference>
<dbReference type="InterPro" id="IPR017853">
    <property type="entry name" value="GH"/>
</dbReference>
<dbReference type="GO" id="GO:0016020">
    <property type="term" value="C:membrane"/>
    <property type="evidence" value="ECO:0007669"/>
    <property type="project" value="TreeGrafter"/>
</dbReference>
<feature type="domain" description="Beta-hexosaminidase bacterial type N-terminal" evidence="8">
    <location>
        <begin position="11"/>
        <end position="141"/>
    </location>
</feature>
<evidence type="ECO:0000256" key="2">
    <source>
        <dbReference type="ARBA" id="ARBA00006285"/>
    </source>
</evidence>
<dbReference type="GO" id="GO:0030203">
    <property type="term" value="P:glycosaminoglycan metabolic process"/>
    <property type="evidence" value="ECO:0007669"/>
    <property type="project" value="TreeGrafter"/>
</dbReference>
<sequence length="546" mass="61209">MSDNPRTSPMSLVPLPREIRTEGEEGLVLTATTRLSADNEAKGTLSWLRRELGAATGLPLNVGDEEDARIRLSVDPTAGLGREGYRLIVDGEGAIIVGNDPAGVFYGAQTLRQLLPVDAYRDAPLGEETVWRLPAVHITDAPRFRWRGAMLDIARHFQPKREILRFIDLLALHKLNVLHLHLTDDQGWRIEIRRYPRLTEVGSWRTESQVGTSKPPVFDGRPHGGFLTQDDIREIVAYADARHVTVVPEIDVPGHSQAAIHAYPELGEVGEIPVGTQWGIFEEVLAVTDNVLEFYKNVFDELIELFPSTYVHVGGDECPKTQWKNSESAQKRIRDEGLADEDELQSWFIRQLDDHLTARGRRLLGWDEILEGGLAPGATVMSWRGEEGGIDAARAGHDVIMAPTATSYLDYKQSESPDEPVPVGTLLRVEDVYDSGIVPSGLTEEETEHVLGAQMNLWSEHVDNARRLDYMVFPRLTAFSEKVWSSHERDYAAFEPRLREHLRRLDAAGVEYRPLDGPRPWHTRPGVYGWGYSPDGEAPEQGHDRA</sequence>
<dbReference type="CDD" id="cd06563">
    <property type="entry name" value="GH20_chitobiase-like"/>
    <property type="match status" value="1"/>
</dbReference>
<dbReference type="PRINTS" id="PR00738">
    <property type="entry name" value="GLHYDRLASE20"/>
</dbReference>
<dbReference type="AlphaFoldDB" id="A0A7K2IW42"/>
<protein>
    <recommendedName>
        <fullName evidence="3">beta-N-acetylhexosaminidase</fullName>
        <ecNumber evidence="3">3.2.1.52</ecNumber>
    </recommendedName>
</protein>
<evidence type="ECO:0000256" key="1">
    <source>
        <dbReference type="ARBA" id="ARBA00001231"/>
    </source>
</evidence>
<reference evidence="9 10" key="1">
    <citation type="journal article" date="2019" name="Nat. Commun.">
        <title>The antimicrobial potential of Streptomyces from insect microbiomes.</title>
        <authorList>
            <person name="Chevrette M.G."/>
            <person name="Carlson C.M."/>
            <person name="Ortega H.E."/>
            <person name="Thomas C."/>
            <person name="Ananiev G.E."/>
            <person name="Barns K.J."/>
            <person name="Book A.J."/>
            <person name="Cagnazzo J."/>
            <person name="Carlos C."/>
            <person name="Flanigan W."/>
            <person name="Grubbs K.J."/>
            <person name="Horn H.A."/>
            <person name="Hoffmann F.M."/>
            <person name="Klassen J.L."/>
            <person name="Knack J.J."/>
            <person name="Lewin G.R."/>
            <person name="McDonald B.R."/>
            <person name="Muller L."/>
            <person name="Melo W.G.P."/>
            <person name="Pinto-Tomas A.A."/>
            <person name="Schmitz A."/>
            <person name="Wendt-Pienkowski E."/>
            <person name="Wildman S."/>
            <person name="Zhao M."/>
            <person name="Zhang F."/>
            <person name="Bugni T.S."/>
            <person name="Andes D.R."/>
            <person name="Pupo M.T."/>
            <person name="Currie C.R."/>
        </authorList>
    </citation>
    <scope>NUCLEOTIDE SEQUENCE [LARGE SCALE GENOMIC DNA]</scope>
    <source>
        <strain evidence="9 10">SID5840</strain>
    </source>
</reference>
<dbReference type="InterPro" id="IPR029018">
    <property type="entry name" value="Hex-like_dom2"/>
</dbReference>
<dbReference type="RefSeq" id="WP_042281214.1">
    <property type="nucleotide sequence ID" value="NZ_BAZE01000001.1"/>
</dbReference>
<name>A0A7K2IW42_9ACTN</name>
<dbReference type="SUPFAM" id="SSF51445">
    <property type="entry name" value="(Trans)glycosidases"/>
    <property type="match status" value="1"/>
</dbReference>
<dbReference type="PANTHER" id="PTHR22600:SF57">
    <property type="entry name" value="BETA-N-ACETYLHEXOSAMINIDASE"/>
    <property type="match status" value="1"/>
</dbReference>
<evidence type="ECO:0000256" key="3">
    <source>
        <dbReference type="ARBA" id="ARBA00012663"/>
    </source>
</evidence>
<accession>A0A7K2IW42</accession>
<dbReference type="PIRSF" id="PIRSF001093">
    <property type="entry name" value="B-hxosamndse_ab_euk"/>
    <property type="match status" value="1"/>
</dbReference>
<evidence type="ECO:0000259" key="8">
    <source>
        <dbReference type="Pfam" id="PF02838"/>
    </source>
</evidence>
<dbReference type="SUPFAM" id="SSF55545">
    <property type="entry name" value="beta-N-acetylhexosaminidase-like domain"/>
    <property type="match status" value="1"/>
</dbReference>
<dbReference type="InterPro" id="IPR025705">
    <property type="entry name" value="Beta_hexosaminidase_sua/sub"/>
</dbReference>
<feature type="domain" description="Glycoside hydrolase family 20 catalytic" evidence="7">
    <location>
        <begin position="144"/>
        <end position="486"/>
    </location>
</feature>
<keyword evidence="4 9" id="KW-0378">Hydrolase</keyword>
<organism evidence="9 10">
    <name type="scientific">Nocardiopsis alba</name>
    <dbReference type="NCBI Taxonomy" id="53437"/>
    <lineage>
        <taxon>Bacteria</taxon>
        <taxon>Bacillati</taxon>
        <taxon>Actinomycetota</taxon>
        <taxon>Actinomycetes</taxon>
        <taxon>Streptosporangiales</taxon>
        <taxon>Nocardiopsidaceae</taxon>
        <taxon>Nocardiopsis</taxon>
    </lineage>
</organism>
<comment type="catalytic activity">
    <reaction evidence="1">
        <text>Hydrolysis of terminal non-reducing N-acetyl-D-hexosamine residues in N-acetyl-beta-D-hexosaminides.</text>
        <dbReference type="EC" id="3.2.1.52"/>
    </reaction>
</comment>